<dbReference type="InterPro" id="IPR036881">
    <property type="entry name" value="Glyco_hydro_3_C_sf"/>
</dbReference>
<dbReference type="GO" id="GO:0009044">
    <property type="term" value="F:xylan 1,4-beta-xylosidase activity"/>
    <property type="evidence" value="ECO:0007669"/>
    <property type="project" value="InterPro"/>
</dbReference>
<reference evidence="6" key="1">
    <citation type="submission" date="2019-03" db="EMBL/GenBank/DDBJ databases">
        <title>Flavobacterium sp.</title>
        <authorList>
            <person name="Kim H."/>
        </authorList>
    </citation>
    <scope>NUCLEOTIDE SEQUENCE [LARGE SCALE GENOMIC DNA]</scope>
    <source>
        <strain evidence="6">GS13</strain>
    </source>
</reference>
<dbReference type="GO" id="GO:0008422">
    <property type="term" value="F:beta-glucosidase activity"/>
    <property type="evidence" value="ECO:0007669"/>
    <property type="project" value="UniProtKB-ARBA"/>
</dbReference>
<protein>
    <submittedName>
        <fullName evidence="5">Beta-glucosidase</fullName>
    </submittedName>
</protein>
<evidence type="ECO:0000256" key="2">
    <source>
        <dbReference type="ARBA" id="ARBA00022729"/>
    </source>
</evidence>
<keyword evidence="6" id="KW-1185">Reference proteome</keyword>
<dbReference type="PANTHER" id="PTHR42721">
    <property type="entry name" value="SUGAR HYDROLASE-RELATED"/>
    <property type="match status" value="1"/>
</dbReference>
<dbReference type="SMART" id="SM01217">
    <property type="entry name" value="Fn3_like"/>
    <property type="match status" value="1"/>
</dbReference>
<accession>A0A4P6YIH7</accession>
<evidence type="ECO:0000313" key="5">
    <source>
        <dbReference type="EMBL" id="QBN20400.1"/>
    </source>
</evidence>
<dbReference type="Pfam" id="PF00933">
    <property type="entry name" value="Glyco_hydro_3"/>
    <property type="match status" value="1"/>
</dbReference>
<name>A0A4P6YIH7_9FLAO</name>
<evidence type="ECO:0000313" key="6">
    <source>
        <dbReference type="Proteomes" id="UP000291124"/>
    </source>
</evidence>
<comment type="similarity">
    <text evidence="1">Belongs to the glycosyl hydrolase 3 family.</text>
</comment>
<dbReference type="InterPro" id="IPR002772">
    <property type="entry name" value="Glyco_hydro_3_C"/>
</dbReference>
<dbReference type="PRINTS" id="PR00133">
    <property type="entry name" value="GLHYDRLASE3"/>
</dbReference>
<dbReference type="GO" id="GO:0045493">
    <property type="term" value="P:xylan catabolic process"/>
    <property type="evidence" value="ECO:0007669"/>
    <property type="project" value="InterPro"/>
</dbReference>
<dbReference type="Pfam" id="PF14310">
    <property type="entry name" value="Fn3-like"/>
    <property type="match status" value="1"/>
</dbReference>
<dbReference type="InterPro" id="IPR026891">
    <property type="entry name" value="Fn3-like"/>
</dbReference>
<evidence type="ECO:0000259" key="4">
    <source>
        <dbReference type="SMART" id="SM01217"/>
    </source>
</evidence>
<gene>
    <name evidence="5" type="ORF">E1750_16920</name>
</gene>
<dbReference type="Gene3D" id="3.20.20.300">
    <property type="entry name" value="Glycoside hydrolase, family 3, N-terminal domain"/>
    <property type="match status" value="1"/>
</dbReference>
<dbReference type="InterPro" id="IPR017853">
    <property type="entry name" value="GH"/>
</dbReference>
<dbReference type="Gene3D" id="3.40.50.1700">
    <property type="entry name" value="Glycoside hydrolase family 3 C-terminal domain"/>
    <property type="match status" value="1"/>
</dbReference>
<dbReference type="GO" id="GO:0031222">
    <property type="term" value="P:arabinan catabolic process"/>
    <property type="evidence" value="ECO:0007669"/>
    <property type="project" value="TreeGrafter"/>
</dbReference>
<dbReference type="AlphaFoldDB" id="A0A4P6YIH7"/>
<dbReference type="SUPFAM" id="SSF52279">
    <property type="entry name" value="Beta-D-glucan exohydrolase, C-terminal domain"/>
    <property type="match status" value="1"/>
</dbReference>
<dbReference type="KEGG" id="fnk:E1750_16920"/>
<dbReference type="FunFam" id="2.60.40.10:FF:000495">
    <property type="entry name" value="Periplasmic beta-glucosidase"/>
    <property type="match status" value="1"/>
</dbReference>
<dbReference type="InterPro" id="IPR013783">
    <property type="entry name" value="Ig-like_fold"/>
</dbReference>
<dbReference type="InterPro" id="IPR036962">
    <property type="entry name" value="Glyco_hydro_3_N_sf"/>
</dbReference>
<dbReference type="Pfam" id="PF01915">
    <property type="entry name" value="Glyco_hydro_3_C"/>
    <property type="match status" value="1"/>
</dbReference>
<dbReference type="OrthoDB" id="9805821at2"/>
<dbReference type="EMBL" id="CP037933">
    <property type="protein sequence ID" value="QBN20400.1"/>
    <property type="molecule type" value="Genomic_DNA"/>
</dbReference>
<dbReference type="GO" id="GO:0046556">
    <property type="term" value="F:alpha-L-arabinofuranosidase activity"/>
    <property type="evidence" value="ECO:0007669"/>
    <property type="project" value="TreeGrafter"/>
</dbReference>
<organism evidence="5 6">
    <name type="scientific">Flavobacterium nackdongense</name>
    <dbReference type="NCBI Taxonomy" id="2547394"/>
    <lineage>
        <taxon>Bacteria</taxon>
        <taxon>Pseudomonadati</taxon>
        <taxon>Bacteroidota</taxon>
        <taxon>Flavobacteriia</taxon>
        <taxon>Flavobacteriales</taxon>
        <taxon>Flavobacteriaceae</taxon>
        <taxon>Flavobacterium</taxon>
    </lineage>
</organism>
<evidence type="ECO:0000256" key="3">
    <source>
        <dbReference type="ARBA" id="ARBA00022801"/>
    </source>
</evidence>
<keyword evidence="2" id="KW-0732">Signal</keyword>
<evidence type="ECO:0000256" key="1">
    <source>
        <dbReference type="ARBA" id="ARBA00005336"/>
    </source>
</evidence>
<sequence length="810" mass="90004">MEQKIIKYIALTIAFAGQLSNAQQKDNIYKKGWIDFNKNGIMDVYENPKATLEKRVEDLISQMNVDEKTCQMATLYGYKRVLKDSLPTPNWKNEIWKDGIANIDEQLNGVGLLTSKGRNAVVSKNLIYPFSNHAEAINKTQRWFIEETRLGIPVDFTNEGIHGLNHTKATPLPAPIGIGSTWNKDLVLKAGQIVGREAKALGYTNVYAPILDLARDPRWGRVLETYGEDPFLVGALGTQMVKGIQSQGVASTLKHYAIYSMPKGGRDGNARTDPHVNPRELHEIHLYPFKKVIQNAQPMGVMSSYNDWNGEPITASHYFLTQLLRWEYGFKGYVVSDSEAVEFIYTKHQIAPTYQDGVRQVVEAGLNVRTHFTPPKDYILPLRNLVNEGKLSMKLIDERVAEVLRVKFRLGLFDTPYVADPKAADAIVGADKNKDFVLDIQKQSLVLLKNEGNLLPLDKTKIKKVLVTGPLAAEENYMVSRYGPQELKNTTVLDGIKEYLGKDVAVDYAKGCDAVDANFPESELINFPLTTTEKSDIDQAVQLAKQNDIIIVALGEDEKTTGESKSRTGLDLPGRQQQLLEALYATGKPVVLVLINGQPLTINWAQKFVPSILEAWFPSHLGGKAIADTLFGDYNPGGKLTVTFPKSMGQIELNFPYKLGSHNTQGNEGPNGFGKTSVNGALYPFGFGLSYTTFGYSDLKVTPTKLNSQAEIKVSVNVTNTGKRTGDEVVQLYISDKIASVVTYDSVLRGFERVTLQAGETKTVNFTLQPSDLMLLDKNMKWTVEHGDFEIKIGASSEDIKLKERITILP</sequence>
<dbReference type="SUPFAM" id="SSF51445">
    <property type="entry name" value="(Trans)glycosidases"/>
    <property type="match status" value="1"/>
</dbReference>
<proteinExistence type="inferred from homology"/>
<dbReference type="RefSeq" id="WP_133277900.1">
    <property type="nucleotide sequence ID" value="NZ_CP037933.1"/>
</dbReference>
<dbReference type="PANTHER" id="PTHR42721:SF3">
    <property type="entry name" value="BETA-D-XYLOSIDASE 5-RELATED"/>
    <property type="match status" value="1"/>
</dbReference>
<dbReference type="Proteomes" id="UP000291124">
    <property type="component" value="Chromosome"/>
</dbReference>
<dbReference type="InterPro" id="IPR044993">
    <property type="entry name" value="BXL"/>
</dbReference>
<keyword evidence="3" id="KW-0378">Hydrolase</keyword>
<dbReference type="Gene3D" id="2.60.40.10">
    <property type="entry name" value="Immunoglobulins"/>
    <property type="match status" value="1"/>
</dbReference>
<feature type="domain" description="Fibronectin type III-like" evidence="4">
    <location>
        <begin position="728"/>
        <end position="797"/>
    </location>
</feature>
<dbReference type="InterPro" id="IPR001764">
    <property type="entry name" value="Glyco_hydro_3_N"/>
</dbReference>